<sequence length="236" mass="26021">MKSIALASLATLTLAQSAQWPSVAPSSGQSVRVLGNQSPATQKGDFWYSSNLSIDESPLPAQYVAPTPEKAVEIKTYPSVRRAQVKSQALWFEDIFGTSRAFWKLFDHIKTRDIAMTSPVEMNWHGIHTGFFGGFDADSWEMSFLYRTPSLGPQGQFGDVTVYDTEELTVLSIGVSDNFTVTSVAKAVDVLQKLLAQQTTWVQSGDPRSLGYNSPMHKTQWQEVQIPIRLASAASL</sequence>
<dbReference type="Pfam" id="PF04832">
    <property type="entry name" value="SOUL"/>
    <property type="match status" value="1"/>
</dbReference>
<reference evidence="3" key="1">
    <citation type="submission" date="2019-06" db="EMBL/GenBank/DDBJ databases">
        <authorList>
            <person name="Zheng W."/>
        </authorList>
    </citation>
    <scope>NUCLEOTIDE SEQUENCE</scope>
    <source>
        <strain evidence="3">QDHG01</strain>
    </source>
</reference>
<comment type="caution">
    <text evidence="3">The sequence shown here is derived from an EMBL/GenBank/DDBJ whole genome shotgun (WGS) entry which is preliminary data.</text>
</comment>
<evidence type="ECO:0000256" key="1">
    <source>
        <dbReference type="ARBA" id="ARBA00009817"/>
    </source>
</evidence>
<dbReference type="AlphaFoldDB" id="A0A8J8SZW8"/>
<dbReference type="Proteomes" id="UP000785679">
    <property type="component" value="Unassembled WGS sequence"/>
</dbReference>
<proteinExistence type="inferred from homology"/>
<comment type="similarity">
    <text evidence="1">Belongs to the HEBP family.</text>
</comment>
<evidence type="ECO:0000256" key="2">
    <source>
        <dbReference type="SAM" id="SignalP"/>
    </source>
</evidence>
<keyword evidence="2" id="KW-0732">Signal</keyword>
<feature type="chain" id="PRO_5035291033" evidence="2">
    <location>
        <begin position="16"/>
        <end position="236"/>
    </location>
</feature>
<evidence type="ECO:0000313" key="3">
    <source>
        <dbReference type="EMBL" id="TNV76775.1"/>
    </source>
</evidence>
<accession>A0A8J8SZW8</accession>
<dbReference type="Gene3D" id="3.20.80.10">
    <property type="entry name" value="Regulatory factor, effector binding domain"/>
    <property type="match status" value="1"/>
</dbReference>
<dbReference type="InterPro" id="IPR011256">
    <property type="entry name" value="Reg_factor_effector_dom_sf"/>
</dbReference>
<feature type="signal peptide" evidence="2">
    <location>
        <begin position="1"/>
        <end position="15"/>
    </location>
</feature>
<protein>
    <submittedName>
        <fullName evidence="3">Uncharacterized protein</fullName>
    </submittedName>
</protein>
<evidence type="ECO:0000313" key="4">
    <source>
        <dbReference type="Proteomes" id="UP000785679"/>
    </source>
</evidence>
<dbReference type="EMBL" id="RRYP01012980">
    <property type="protein sequence ID" value="TNV76775.1"/>
    <property type="molecule type" value="Genomic_DNA"/>
</dbReference>
<organism evidence="3 4">
    <name type="scientific">Halteria grandinella</name>
    <dbReference type="NCBI Taxonomy" id="5974"/>
    <lineage>
        <taxon>Eukaryota</taxon>
        <taxon>Sar</taxon>
        <taxon>Alveolata</taxon>
        <taxon>Ciliophora</taxon>
        <taxon>Intramacronucleata</taxon>
        <taxon>Spirotrichea</taxon>
        <taxon>Stichotrichia</taxon>
        <taxon>Sporadotrichida</taxon>
        <taxon>Halteriidae</taxon>
        <taxon>Halteria</taxon>
    </lineage>
</organism>
<dbReference type="SUPFAM" id="SSF55136">
    <property type="entry name" value="Probable bacterial effector-binding domain"/>
    <property type="match status" value="1"/>
</dbReference>
<name>A0A8J8SZW8_HALGN</name>
<keyword evidence="4" id="KW-1185">Reference proteome</keyword>
<dbReference type="InterPro" id="IPR006917">
    <property type="entry name" value="SOUL_heme-bd"/>
</dbReference>
<gene>
    <name evidence="3" type="ORF">FGO68_gene6111</name>
</gene>